<dbReference type="EMBL" id="UOFZ01000107">
    <property type="protein sequence ID" value="VAX13242.1"/>
    <property type="molecule type" value="Genomic_DNA"/>
</dbReference>
<protein>
    <submittedName>
        <fullName evidence="1">Uncharacterized protein</fullName>
    </submittedName>
</protein>
<sequence>MSKVLISGSQVADWQKLVSEAEAELGVSLDDEMESYLVFTLMHYSRRPDMASRVMALDYLQAMQSSGSASEQQMREVADQCLLLTGLFPARARRRRVSLTYYVDLGRSAYQHLAENLASMTEFYSRMAQQFIQAMDTLHTIRQMSEGRLQLDPLETFNLWQQTGSRAARAQMALITQAIPIAGHASLNKKH</sequence>
<reference evidence="1" key="1">
    <citation type="submission" date="2018-06" db="EMBL/GenBank/DDBJ databases">
        <authorList>
            <person name="Zhirakovskaya E."/>
        </authorList>
    </citation>
    <scope>NUCLEOTIDE SEQUENCE</scope>
</reference>
<evidence type="ECO:0000313" key="1">
    <source>
        <dbReference type="EMBL" id="VAX13242.1"/>
    </source>
</evidence>
<accession>A0A3B1BB00</accession>
<organism evidence="1">
    <name type="scientific">hydrothermal vent metagenome</name>
    <dbReference type="NCBI Taxonomy" id="652676"/>
    <lineage>
        <taxon>unclassified sequences</taxon>
        <taxon>metagenomes</taxon>
        <taxon>ecological metagenomes</taxon>
    </lineage>
</organism>
<dbReference type="AlphaFoldDB" id="A0A3B1BB00"/>
<gene>
    <name evidence="1" type="ORF">MNBD_GAMMA24-1093</name>
</gene>
<proteinExistence type="predicted"/>
<name>A0A3B1BB00_9ZZZZ</name>